<dbReference type="SUPFAM" id="SSF56935">
    <property type="entry name" value="Porins"/>
    <property type="match status" value="1"/>
</dbReference>
<name>A0A381UN89_9ZZZZ</name>
<evidence type="ECO:0000313" key="1">
    <source>
        <dbReference type="EMBL" id="SVA29612.1"/>
    </source>
</evidence>
<gene>
    <name evidence="1" type="ORF">METZ01_LOCUS82466</name>
</gene>
<protein>
    <recommendedName>
        <fullName evidence="2">PorV/PorQ family protein</fullName>
    </recommendedName>
</protein>
<dbReference type="EMBL" id="UINC01006784">
    <property type="protein sequence ID" value="SVA29612.1"/>
    <property type="molecule type" value="Genomic_DNA"/>
</dbReference>
<evidence type="ECO:0008006" key="2">
    <source>
        <dbReference type="Google" id="ProtNLM"/>
    </source>
</evidence>
<dbReference type="Gene3D" id="2.40.160.60">
    <property type="entry name" value="Outer membrane protein transport protein (OMPP1/FadL/TodX)"/>
    <property type="match status" value="1"/>
</dbReference>
<organism evidence="1">
    <name type="scientific">marine metagenome</name>
    <dbReference type="NCBI Taxonomy" id="408172"/>
    <lineage>
        <taxon>unclassified sequences</taxon>
        <taxon>metagenomes</taxon>
        <taxon>ecological metagenomes</taxon>
    </lineage>
</organism>
<proteinExistence type="predicted"/>
<dbReference type="NCBIfam" id="NF033709">
    <property type="entry name" value="PorV_fam"/>
    <property type="match status" value="1"/>
</dbReference>
<reference evidence="1" key="1">
    <citation type="submission" date="2018-05" db="EMBL/GenBank/DDBJ databases">
        <authorList>
            <person name="Lanie J.A."/>
            <person name="Ng W.-L."/>
            <person name="Kazmierczak K.M."/>
            <person name="Andrzejewski T.M."/>
            <person name="Davidsen T.M."/>
            <person name="Wayne K.J."/>
            <person name="Tettelin H."/>
            <person name="Glass J.I."/>
            <person name="Rusch D."/>
            <person name="Podicherti R."/>
            <person name="Tsui H.-C.T."/>
            <person name="Winkler M.E."/>
        </authorList>
    </citation>
    <scope>NUCLEOTIDE SEQUENCE</scope>
</reference>
<sequence length="352" mass="38556">MKIFHKNKGFFIAILTMVLLLNHTMVYGQMDNTQTMTKSGTTAAQFLKIGVDARATAMGNAFTAMEGDVSSIFWNAAGLANVQRLETIFVNNDWLAGVSFHYLGFALPLRRVGVLGLSVTSLTVPDDKVRTVTKPEGTGEYWGAQDLAVNLSFARKLTDKFSIGGNIKYIQQTIWHSHANTFALDLGALFVTPFKDIRLGASLANYGGELHMTGRDQKLSVDPDPNNQGNVEFVNALYETDSFPLPLIFRVGLSGELIKTESLRLSFGVDALHPNDNTEAVNAGLELAVRETFFIRGGHGNLLRENAEGGLALGGGFHYRLGGTQTILRIDYSYVDFGRLKNVKRMSIGIIL</sequence>
<dbReference type="AlphaFoldDB" id="A0A381UN89"/>
<accession>A0A381UN89</accession>